<dbReference type="VEuPathDB" id="FungiDB:QG37_02550"/>
<dbReference type="Proteomes" id="UP000037122">
    <property type="component" value="Unassembled WGS sequence"/>
</dbReference>
<sequence length="73" mass="8338">MYTSEWGDKNNWCNEIGTLWSVLGDGNTEFFVYLESICKKWINLVIFGTRTSQKYSQALGLLNNRNGTLVIEG</sequence>
<dbReference type="EMBL" id="LGST01000018">
    <property type="protein sequence ID" value="KNE00518.1"/>
    <property type="molecule type" value="Genomic_DNA"/>
</dbReference>
<evidence type="ECO:0000313" key="1">
    <source>
        <dbReference type="EMBL" id="KNE00518.1"/>
    </source>
</evidence>
<evidence type="ECO:0000313" key="2">
    <source>
        <dbReference type="Proteomes" id="UP000037122"/>
    </source>
</evidence>
<accession>A0A0L0P2C9</accession>
<dbReference type="AlphaFoldDB" id="A0A0L0P2C9"/>
<proteinExistence type="predicted"/>
<reference evidence="2" key="1">
    <citation type="journal article" date="2015" name="BMC Genomics">
        <title>Draft genome of a commonly misdiagnosed multidrug resistant pathogen Candida auris.</title>
        <authorList>
            <person name="Chatterjee S."/>
            <person name="Alampalli S.V."/>
            <person name="Nageshan R.K."/>
            <person name="Chettiar S.T."/>
            <person name="Joshi S."/>
            <person name="Tatu U.S."/>
        </authorList>
    </citation>
    <scope>NUCLEOTIDE SEQUENCE [LARGE SCALE GENOMIC DNA]</scope>
    <source>
        <strain evidence="2">6684</strain>
    </source>
</reference>
<name>A0A0L0P2C9_CANAR</name>
<gene>
    <name evidence="1" type="ORF">QG37_02550</name>
</gene>
<protein>
    <submittedName>
        <fullName evidence="1">Uncharacterized protein</fullName>
    </submittedName>
</protein>
<comment type="caution">
    <text evidence="1">The sequence shown here is derived from an EMBL/GenBank/DDBJ whole genome shotgun (WGS) entry which is preliminary data.</text>
</comment>
<organism evidence="1 2">
    <name type="scientific">Candidozyma auris</name>
    <name type="common">Yeast</name>
    <name type="synonym">Candida auris</name>
    <dbReference type="NCBI Taxonomy" id="498019"/>
    <lineage>
        <taxon>Eukaryota</taxon>
        <taxon>Fungi</taxon>
        <taxon>Dikarya</taxon>
        <taxon>Ascomycota</taxon>
        <taxon>Saccharomycotina</taxon>
        <taxon>Pichiomycetes</taxon>
        <taxon>Metschnikowiaceae</taxon>
        <taxon>Candidozyma</taxon>
    </lineage>
</organism>